<evidence type="ECO:0000313" key="4">
    <source>
        <dbReference type="Proteomes" id="UP001428341"/>
    </source>
</evidence>
<proteinExistence type="predicted"/>
<reference evidence="3 4" key="1">
    <citation type="submission" date="2024-05" db="EMBL/GenBank/DDBJ databases">
        <title>Haplotype-resolved chromosome-level genome assembly of Huyou (Citrus changshanensis).</title>
        <authorList>
            <person name="Miao C."/>
            <person name="Chen W."/>
            <person name="Wu Y."/>
            <person name="Wang L."/>
            <person name="Zhao S."/>
            <person name="Grierson D."/>
            <person name="Xu C."/>
            <person name="Chen K."/>
        </authorList>
    </citation>
    <scope>NUCLEOTIDE SEQUENCE [LARGE SCALE GENOMIC DNA]</scope>
    <source>
        <strain evidence="3">01-14</strain>
        <tissue evidence="3">Leaf</tissue>
    </source>
</reference>
<feature type="region of interest" description="Disordered" evidence="1">
    <location>
        <begin position="1"/>
        <end position="36"/>
    </location>
</feature>
<protein>
    <submittedName>
        <fullName evidence="3">Uncharacterized protein</fullName>
    </submittedName>
</protein>
<feature type="compositionally biased region" description="Gly residues" evidence="1">
    <location>
        <begin position="8"/>
        <end position="17"/>
    </location>
</feature>
<feature type="transmembrane region" description="Helical" evidence="2">
    <location>
        <begin position="48"/>
        <end position="68"/>
    </location>
</feature>
<name>A0AAP0QEW0_9ROSI</name>
<dbReference type="EMBL" id="JBCGBO010000017">
    <property type="protein sequence ID" value="KAK9186469.1"/>
    <property type="molecule type" value="Genomic_DNA"/>
</dbReference>
<comment type="caution">
    <text evidence="3">The sequence shown here is derived from an EMBL/GenBank/DDBJ whole genome shotgun (WGS) entry which is preliminary data.</text>
</comment>
<evidence type="ECO:0000256" key="1">
    <source>
        <dbReference type="SAM" id="MobiDB-lite"/>
    </source>
</evidence>
<keyword evidence="2" id="KW-0472">Membrane</keyword>
<keyword evidence="2" id="KW-1133">Transmembrane helix</keyword>
<keyword evidence="2" id="KW-0812">Transmembrane</keyword>
<feature type="transmembrane region" description="Helical" evidence="2">
    <location>
        <begin position="74"/>
        <end position="92"/>
    </location>
</feature>
<organism evidence="3 4">
    <name type="scientific">Citrus x changshan-huyou</name>
    <dbReference type="NCBI Taxonomy" id="2935761"/>
    <lineage>
        <taxon>Eukaryota</taxon>
        <taxon>Viridiplantae</taxon>
        <taxon>Streptophyta</taxon>
        <taxon>Embryophyta</taxon>
        <taxon>Tracheophyta</taxon>
        <taxon>Spermatophyta</taxon>
        <taxon>Magnoliopsida</taxon>
        <taxon>eudicotyledons</taxon>
        <taxon>Gunneridae</taxon>
        <taxon>Pentapetalae</taxon>
        <taxon>rosids</taxon>
        <taxon>malvids</taxon>
        <taxon>Sapindales</taxon>
        <taxon>Rutaceae</taxon>
        <taxon>Aurantioideae</taxon>
        <taxon>Citrus</taxon>
    </lineage>
</organism>
<sequence length="177" mass="19265">MVTSSGCETGGSKGAPGGEVSTGRDSSSGGAGGRSTGSWGCWIWAEGWVWWVRVWVASRVWVWVWVWVLRWERVWVGFLGSWVWVWLWARVVMGGNGWRLGFCDVWDFRAGWFVSLAAAGEWSDMGRNGWMGDADVGGDEFGRSKASTAAAMDAVKVEMNSARLEVSAAAANVGFGN</sequence>
<dbReference type="Proteomes" id="UP001428341">
    <property type="component" value="Unassembled WGS sequence"/>
</dbReference>
<evidence type="ECO:0000313" key="3">
    <source>
        <dbReference type="EMBL" id="KAK9186469.1"/>
    </source>
</evidence>
<gene>
    <name evidence="3" type="ORF">WN944_000005</name>
</gene>
<dbReference type="AlphaFoldDB" id="A0AAP0QEW0"/>
<keyword evidence="4" id="KW-1185">Reference proteome</keyword>
<accession>A0AAP0QEW0</accession>
<evidence type="ECO:0000256" key="2">
    <source>
        <dbReference type="SAM" id="Phobius"/>
    </source>
</evidence>